<dbReference type="PANTHER" id="PTHR11808">
    <property type="entry name" value="TRANS-SULFURATION ENZYME FAMILY MEMBER"/>
    <property type="match status" value="1"/>
</dbReference>
<gene>
    <name evidence="20" type="primary">CYS3_2</name>
    <name evidence="20" type="ORF">VNI00_015978</name>
</gene>
<dbReference type="Pfam" id="PF00970">
    <property type="entry name" value="FAD_binding_6"/>
    <property type="match status" value="1"/>
</dbReference>
<feature type="domain" description="FAD-binding FR-type" evidence="19">
    <location>
        <begin position="70"/>
        <end position="179"/>
    </location>
</feature>
<keyword evidence="16" id="KW-0198">Cysteine biosynthesis</keyword>
<organism evidence="20 21">
    <name type="scientific">Paramarasmius palmivorus</name>
    <dbReference type="NCBI Taxonomy" id="297713"/>
    <lineage>
        <taxon>Eukaryota</taxon>
        <taxon>Fungi</taxon>
        <taxon>Dikarya</taxon>
        <taxon>Basidiomycota</taxon>
        <taxon>Agaricomycotina</taxon>
        <taxon>Agaricomycetes</taxon>
        <taxon>Agaricomycetidae</taxon>
        <taxon>Agaricales</taxon>
        <taxon>Marasmiineae</taxon>
        <taxon>Marasmiaceae</taxon>
        <taxon>Paramarasmius</taxon>
    </lineage>
</organism>
<evidence type="ECO:0000256" key="17">
    <source>
        <dbReference type="ARBA" id="ARBA00029853"/>
    </source>
</evidence>
<dbReference type="InterPro" id="IPR001433">
    <property type="entry name" value="OxRdtase_FAD/NAD-bd"/>
</dbReference>
<dbReference type="AlphaFoldDB" id="A0AAW0BIP0"/>
<keyword evidence="8" id="KW-0285">Flavoprotein</keyword>
<evidence type="ECO:0000256" key="11">
    <source>
        <dbReference type="ARBA" id="ARBA00022898"/>
    </source>
</evidence>
<feature type="region of interest" description="Disordered" evidence="18">
    <location>
        <begin position="334"/>
        <end position="365"/>
    </location>
</feature>
<dbReference type="FunFam" id="3.40.640.10:FF:000046">
    <property type="entry name" value="Cystathionine gamma-lyase"/>
    <property type="match status" value="1"/>
</dbReference>
<dbReference type="GO" id="GO:0016020">
    <property type="term" value="C:membrane"/>
    <property type="evidence" value="ECO:0007669"/>
    <property type="project" value="UniProtKB-SubCell"/>
</dbReference>
<dbReference type="InterPro" id="IPR015424">
    <property type="entry name" value="PyrdxlP-dep_Trfase"/>
</dbReference>
<protein>
    <recommendedName>
        <fullName evidence="7">cystathionine gamma-lyase</fullName>
        <ecNumber evidence="7">4.4.1.1</ecNumber>
    </recommendedName>
    <alternativeName>
        <fullName evidence="17">Gamma-cystathionase</fullName>
    </alternativeName>
</protein>
<proteinExistence type="inferred from homology"/>
<feature type="compositionally biased region" description="Low complexity" evidence="18">
    <location>
        <begin position="349"/>
        <end position="360"/>
    </location>
</feature>
<dbReference type="Pfam" id="PF00175">
    <property type="entry name" value="NAD_binding_1"/>
    <property type="match status" value="1"/>
</dbReference>
<dbReference type="GO" id="GO:0019343">
    <property type="term" value="P:cysteine biosynthetic process via cystathionine"/>
    <property type="evidence" value="ECO:0007669"/>
    <property type="project" value="TreeGrafter"/>
</dbReference>
<keyword evidence="9" id="KW-0812">Transmembrane</keyword>
<dbReference type="Pfam" id="PF01053">
    <property type="entry name" value="Cys_Met_Meta_PP"/>
    <property type="match status" value="2"/>
</dbReference>
<dbReference type="SUPFAM" id="SSF53383">
    <property type="entry name" value="PLP-dependent transferases"/>
    <property type="match status" value="1"/>
</dbReference>
<dbReference type="GO" id="GO:0004123">
    <property type="term" value="F:cystathionine gamma-lyase activity"/>
    <property type="evidence" value="ECO:0007669"/>
    <property type="project" value="TreeGrafter"/>
</dbReference>
<dbReference type="GO" id="GO:0019346">
    <property type="term" value="P:transsulfuration"/>
    <property type="evidence" value="ECO:0007669"/>
    <property type="project" value="InterPro"/>
</dbReference>
<evidence type="ECO:0000259" key="19">
    <source>
        <dbReference type="PROSITE" id="PS51384"/>
    </source>
</evidence>
<evidence type="ECO:0000256" key="1">
    <source>
        <dbReference type="ARBA" id="ARBA00001933"/>
    </source>
</evidence>
<keyword evidence="12" id="KW-1133">Transmembrane helix</keyword>
<evidence type="ECO:0000256" key="8">
    <source>
        <dbReference type="ARBA" id="ARBA00022630"/>
    </source>
</evidence>
<dbReference type="Gene3D" id="3.40.50.80">
    <property type="entry name" value="Nucleotide-binding domain of ferredoxin-NADP reductase (FNR) module"/>
    <property type="match status" value="1"/>
</dbReference>
<dbReference type="InterPro" id="IPR000277">
    <property type="entry name" value="Cys/Met-Metab_PyrdxlP-dep_enz"/>
</dbReference>
<dbReference type="EMBL" id="JAYKXP010000114">
    <property type="protein sequence ID" value="KAK7025450.1"/>
    <property type="molecule type" value="Genomic_DNA"/>
</dbReference>
<dbReference type="Proteomes" id="UP001383192">
    <property type="component" value="Unassembled WGS sequence"/>
</dbReference>
<keyword evidence="10" id="KW-0274">FAD</keyword>
<dbReference type="InterPro" id="IPR015421">
    <property type="entry name" value="PyrdxlP-dep_Trfase_major"/>
</dbReference>
<evidence type="ECO:0000256" key="18">
    <source>
        <dbReference type="SAM" id="MobiDB-lite"/>
    </source>
</evidence>
<dbReference type="SUPFAM" id="SSF63380">
    <property type="entry name" value="Riboflavin synthase domain-like"/>
    <property type="match status" value="1"/>
</dbReference>
<reference evidence="20 21" key="1">
    <citation type="submission" date="2024-01" db="EMBL/GenBank/DDBJ databases">
        <title>A draft genome for a cacao thread blight-causing isolate of Paramarasmius palmivorus.</title>
        <authorList>
            <person name="Baruah I.K."/>
            <person name="Bukari Y."/>
            <person name="Amoako-Attah I."/>
            <person name="Meinhardt L.W."/>
            <person name="Bailey B.A."/>
            <person name="Cohen S.P."/>
        </authorList>
    </citation>
    <scope>NUCLEOTIDE SEQUENCE [LARGE SCALE GENOMIC DNA]</scope>
    <source>
        <strain evidence="20 21">GH-12</strain>
    </source>
</reference>
<keyword evidence="21" id="KW-1185">Reference proteome</keyword>
<dbReference type="FunFam" id="3.40.50.80:FF:000009">
    <property type="entry name" value="NADH-cytochrome b5 reductase"/>
    <property type="match status" value="1"/>
</dbReference>
<evidence type="ECO:0000256" key="15">
    <source>
        <dbReference type="ARBA" id="ARBA00023136"/>
    </source>
</evidence>
<evidence type="ECO:0000256" key="9">
    <source>
        <dbReference type="ARBA" id="ARBA00022692"/>
    </source>
</evidence>
<dbReference type="InterPro" id="IPR039261">
    <property type="entry name" value="FNR_nucleotide-bd"/>
</dbReference>
<dbReference type="PROSITE" id="PS51384">
    <property type="entry name" value="FAD_FR"/>
    <property type="match status" value="1"/>
</dbReference>
<comment type="similarity">
    <text evidence="6">Belongs to the trans-sulfuration enzymes family.</text>
</comment>
<dbReference type="GO" id="GO:0005737">
    <property type="term" value="C:cytoplasm"/>
    <property type="evidence" value="ECO:0007669"/>
    <property type="project" value="TreeGrafter"/>
</dbReference>
<dbReference type="InterPro" id="IPR017938">
    <property type="entry name" value="Riboflavin_synthase-like_b-brl"/>
</dbReference>
<dbReference type="GO" id="GO:0016491">
    <property type="term" value="F:oxidoreductase activity"/>
    <property type="evidence" value="ECO:0007669"/>
    <property type="project" value="UniProtKB-KW"/>
</dbReference>
<dbReference type="Gene3D" id="2.40.30.10">
    <property type="entry name" value="Translation factors"/>
    <property type="match status" value="1"/>
</dbReference>
<dbReference type="InterPro" id="IPR008333">
    <property type="entry name" value="Cbr1-like_FAD-bd_dom"/>
</dbReference>
<evidence type="ECO:0000256" key="2">
    <source>
        <dbReference type="ARBA" id="ARBA00001974"/>
    </source>
</evidence>
<name>A0AAW0BIP0_9AGAR</name>
<accession>A0AAW0BIP0</accession>
<evidence type="ECO:0000256" key="12">
    <source>
        <dbReference type="ARBA" id="ARBA00022989"/>
    </source>
</evidence>
<evidence type="ECO:0000313" key="20">
    <source>
        <dbReference type="EMBL" id="KAK7025450.1"/>
    </source>
</evidence>
<comment type="subcellular location">
    <subcellularLocation>
        <location evidence="3">Membrane</location>
    </subcellularLocation>
</comment>
<keyword evidence="16" id="KW-0028">Amino-acid biosynthesis</keyword>
<dbReference type="PROSITE" id="PS00868">
    <property type="entry name" value="CYS_MET_METAB_PP"/>
    <property type="match status" value="1"/>
</dbReference>
<keyword evidence="20" id="KW-0456">Lyase</keyword>
<dbReference type="InterPro" id="IPR015422">
    <property type="entry name" value="PyrdxlP-dep_Trfase_small"/>
</dbReference>
<comment type="cofactor">
    <cofactor evidence="1">
        <name>pyridoxal 5'-phosphate</name>
        <dbReference type="ChEBI" id="CHEBI:597326"/>
    </cofactor>
</comment>
<dbReference type="PRINTS" id="PR00406">
    <property type="entry name" value="CYTB5RDTASE"/>
</dbReference>
<dbReference type="InterPro" id="IPR054542">
    <property type="entry name" value="Cys_met_metab_PP"/>
</dbReference>
<dbReference type="PANTHER" id="PTHR11808:SF15">
    <property type="entry name" value="CYSTATHIONINE GAMMA-LYASE"/>
    <property type="match status" value="1"/>
</dbReference>
<evidence type="ECO:0000256" key="6">
    <source>
        <dbReference type="ARBA" id="ARBA00009077"/>
    </source>
</evidence>
<comment type="caution">
    <text evidence="20">The sequence shown here is derived from an EMBL/GenBank/DDBJ whole genome shotgun (WGS) entry which is preliminary data.</text>
</comment>
<sequence length="805" mass="87500">MSLLAASTRSLRTQFLQTARRRYTTAPEAAKKTSNLPFYLIGAGTVGVGAYLWLDSNSKPKQEKSPLDPENFKDFKLKKVKPYNHNTSEFIFELPNNEASLLPVASCLIVKSSDPEALKDEKGKPIIRPYTPISPPDLPGELTLLVKKYDQGNASKYIHSLKEGDTLAIKGPIPKWPWKMNEFDEVALIGGGSGITPLYQIVTHALADKTNRTKFTLLFSNVTEADILLRGELDALKKKYPNNFDVVYVLDKPPQGWTGPTGYIGKELVQKFVASPDLKEKVKVFVCGPPPQVASVAGKKAGMKQGELGGVLKELGYTEDQNSEMTCAQDLPSARYHASSGGNASTSHTNGTTTEQGNGTHKPSHVLDGFGTRAIHVGSEPSAETGAVIPAISLSTTYKQDGVGNHKGFEYSRSGNPNRNALEKTLAAIETGGSDAIAFSSGSSTTATVIQSLGPSAHVISVNDVYGGTFRYITRVASETQGVEATFLDLENITPGSEGEANLLAALRPNTKLIWVETPTNPTLRLIDIARLSQILDERFSSSPSSRPLLLVDNTFASPFYSSPLLLGADIVLHSLTKYVNGHSDVVMGALILPSRHTALIARLRFLQNASGAVPSPYDCWLAQRGAKTLHLRMKQHGLNALRVVKFLEKADGVEEVIYPGFVPTTGTEESKIKYQKRTAVAWRNLSPHARKWIEDNNLLQDGSFPFSGMVSFKLRAPSPNASYDEHAAHTSRFLENLRLFALAESLGGVESLAEVPARMTHASIPPKEREQLGISEGLVRLSVGVEEVDDLVDDLKRGLEVVFN</sequence>
<dbReference type="CDD" id="cd00614">
    <property type="entry name" value="CGS_like"/>
    <property type="match status" value="1"/>
</dbReference>
<evidence type="ECO:0000256" key="10">
    <source>
        <dbReference type="ARBA" id="ARBA00022827"/>
    </source>
</evidence>
<comment type="cofactor">
    <cofactor evidence="2">
        <name>FAD</name>
        <dbReference type="ChEBI" id="CHEBI:57692"/>
    </cofactor>
</comment>
<dbReference type="FunFam" id="2.40.30.10:FF:000069">
    <property type="entry name" value="NADH-cytochrome b5 reductase"/>
    <property type="match status" value="1"/>
</dbReference>
<dbReference type="Gene3D" id="3.90.1150.10">
    <property type="entry name" value="Aspartate Aminotransferase, domain 1"/>
    <property type="match status" value="1"/>
</dbReference>
<keyword evidence="14" id="KW-0520">NAD</keyword>
<evidence type="ECO:0000256" key="16">
    <source>
        <dbReference type="ARBA" id="ARBA00023192"/>
    </source>
</evidence>
<evidence type="ECO:0000256" key="3">
    <source>
        <dbReference type="ARBA" id="ARBA00004370"/>
    </source>
</evidence>
<dbReference type="Gene3D" id="3.40.640.10">
    <property type="entry name" value="Type I PLP-dependent aspartate aminotransferase-like (Major domain)"/>
    <property type="match status" value="1"/>
</dbReference>
<dbReference type="GO" id="GO:0030170">
    <property type="term" value="F:pyridoxal phosphate binding"/>
    <property type="evidence" value="ECO:0007669"/>
    <property type="project" value="InterPro"/>
</dbReference>
<comment type="similarity">
    <text evidence="5">Belongs to the flavoprotein pyridine nucleotide cytochrome reductase family.</text>
</comment>
<evidence type="ECO:0000256" key="14">
    <source>
        <dbReference type="ARBA" id="ARBA00023027"/>
    </source>
</evidence>
<keyword evidence="11" id="KW-0663">Pyridoxal phosphate</keyword>
<keyword evidence="15" id="KW-0472">Membrane</keyword>
<evidence type="ECO:0000256" key="7">
    <source>
        <dbReference type="ARBA" id="ARBA00012085"/>
    </source>
</evidence>
<dbReference type="InterPro" id="IPR017927">
    <property type="entry name" value="FAD-bd_FR_type"/>
</dbReference>
<evidence type="ECO:0000256" key="5">
    <source>
        <dbReference type="ARBA" id="ARBA00006105"/>
    </source>
</evidence>
<dbReference type="EC" id="4.4.1.1" evidence="7"/>
<keyword evidence="13" id="KW-0560">Oxidoreductase</keyword>
<dbReference type="CDD" id="cd06183">
    <property type="entry name" value="cyt_b5_reduct_like"/>
    <property type="match status" value="1"/>
</dbReference>
<dbReference type="SUPFAM" id="SSF52343">
    <property type="entry name" value="Ferredoxin reductase-like, C-terminal NADP-linked domain"/>
    <property type="match status" value="1"/>
</dbReference>
<evidence type="ECO:0000256" key="13">
    <source>
        <dbReference type="ARBA" id="ARBA00023002"/>
    </source>
</evidence>
<evidence type="ECO:0000313" key="21">
    <source>
        <dbReference type="Proteomes" id="UP001383192"/>
    </source>
</evidence>
<comment type="pathway">
    <text evidence="4">Amino-acid biosynthesis; L-cysteine biosynthesis; L-cysteine from L-homocysteine and L-serine: step 2/2.</text>
</comment>
<evidence type="ECO:0000256" key="4">
    <source>
        <dbReference type="ARBA" id="ARBA00005038"/>
    </source>
</evidence>